<evidence type="ECO:0000313" key="2">
    <source>
        <dbReference type="Proteomes" id="UP000568106"/>
    </source>
</evidence>
<evidence type="ECO:0000313" key="1">
    <source>
        <dbReference type="EMBL" id="MBB5317409.1"/>
    </source>
</evidence>
<proteinExistence type="predicted"/>
<accession>A0A7W8IHS6</accession>
<dbReference type="GO" id="GO:0016740">
    <property type="term" value="F:transferase activity"/>
    <property type="evidence" value="ECO:0007669"/>
    <property type="project" value="UniProtKB-KW"/>
</dbReference>
<dbReference type="EMBL" id="JACHDY010000002">
    <property type="protein sequence ID" value="MBB5317409.1"/>
    <property type="molecule type" value="Genomic_DNA"/>
</dbReference>
<protein>
    <submittedName>
        <fullName evidence="1">Dolichyl-phosphate-mannose--protein O-mannosyl transferase</fullName>
    </submittedName>
</protein>
<gene>
    <name evidence="1" type="ORF">HDF09_002078</name>
</gene>
<name>A0A7W8IHS6_9BACT</name>
<sequence length="46" mass="5508">MANKIAVVYQHVKINNQWTFQKAPTMRRRFLSDGACYISWYEGTRK</sequence>
<comment type="caution">
    <text evidence="1">The sequence shown here is derived from an EMBL/GenBank/DDBJ whole genome shotgun (WGS) entry which is preliminary data.</text>
</comment>
<keyword evidence="1" id="KW-0808">Transferase</keyword>
<organism evidence="1 2">
    <name type="scientific">Tunturiibacter empetritectus</name>
    <dbReference type="NCBI Taxonomy" id="3069691"/>
    <lineage>
        <taxon>Bacteria</taxon>
        <taxon>Pseudomonadati</taxon>
        <taxon>Acidobacteriota</taxon>
        <taxon>Terriglobia</taxon>
        <taxon>Terriglobales</taxon>
        <taxon>Acidobacteriaceae</taxon>
        <taxon>Tunturiibacter</taxon>
    </lineage>
</organism>
<dbReference type="AlphaFoldDB" id="A0A7W8IHS6"/>
<keyword evidence="2" id="KW-1185">Reference proteome</keyword>
<dbReference type="Proteomes" id="UP000568106">
    <property type="component" value="Unassembled WGS sequence"/>
</dbReference>
<reference evidence="1" key="1">
    <citation type="submission" date="2020-08" db="EMBL/GenBank/DDBJ databases">
        <title>Genomic Encyclopedia of Type Strains, Phase IV (KMG-V): Genome sequencing to study the core and pangenomes of soil and plant-associated prokaryotes.</title>
        <authorList>
            <person name="Whitman W."/>
        </authorList>
    </citation>
    <scope>NUCLEOTIDE SEQUENCE [LARGE SCALE GENOMIC DNA]</scope>
    <source>
        <strain evidence="1">M8UP27</strain>
    </source>
</reference>